<proteinExistence type="predicted"/>
<evidence type="ECO:0000313" key="3">
    <source>
        <dbReference type="Proteomes" id="UP001066276"/>
    </source>
</evidence>
<feature type="compositionally biased region" description="Basic and acidic residues" evidence="1">
    <location>
        <begin position="1"/>
        <end position="21"/>
    </location>
</feature>
<accession>A0AAV7PE41</accession>
<gene>
    <name evidence="2" type="ORF">NDU88_003886</name>
</gene>
<dbReference type="Proteomes" id="UP001066276">
    <property type="component" value="Chromosome 7"/>
</dbReference>
<name>A0AAV7PE41_PLEWA</name>
<dbReference type="EMBL" id="JANPWB010000011">
    <property type="protein sequence ID" value="KAJ1125454.1"/>
    <property type="molecule type" value="Genomic_DNA"/>
</dbReference>
<evidence type="ECO:0000313" key="2">
    <source>
        <dbReference type="EMBL" id="KAJ1125454.1"/>
    </source>
</evidence>
<dbReference type="AlphaFoldDB" id="A0AAV7PE41"/>
<evidence type="ECO:0000256" key="1">
    <source>
        <dbReference type="SAM" id="MobiDB-lite"/>
    </source>
</evidence>
<protein>
    <submittedName>
        <fullName evidence="2">Uncharacterized protein</fullName>
    </submittedName>
</protein>
<reference evidence="2" key="1">
    <citation type="journal article" date="2022" name="bioRxiv">
        <title>Sequencing and chromosome-scale assembly of the giantPleurodeles waltlgenome.</title>
        <authorList>
            <person name="Brown T."/>
            <person name="Elewa A."/>
            <person name="Iarovenko S."/>
            <person name="Subramanian E."/>
            <person name="Araus A.J."/>
            <person name="Petzold A."/>
            <person name="Susuki M."/>
            <person name="Suzuki K.-i.T."/>
            <person name="Hayashi T."/>
            <person name="Toyoda A."/>
            <person name="Oliveira C."/>
            <person name="Osipova E."/>
            <person name="Leigh N.D."/>
            <person name="Simon A."/>
            <person name="Yun M.H."/>
        </authorList>
    </citation>
    <scope>NUCLEOTIDE SEQUENCE</scope>
    <source>
        <strain evidence="2">20211129_DDA</strain>
        <tissue evidence="2">Liver</tissue>
    </source>
</reference>
<organism evidence="2 3">
    <name type="scientific">Pleurodeles waltl</name>
    <name type="common">Iberian ribbed newt</name>
    <dbReference type="NCBI Taxonomy" id="8319"/>
    <lineage>
        <taxon>Eukaryota</taxon>
        <taxon>Metazoa</taxon>
        <taxon>Chordata</taxon>
        <taxon>Craniata</taxon>
        <taxon>Vertebrata</taxon>
        <taxon>Euteleostomi</taxon>
        <taxon>Amphibia</taxon>
        <taxon>Batrachia</taxon>
        <taxon>Caudata</taxon>
        <taxon>Salamandroidea</taxon>
        <taxon>Salamandridae</taxon>
        <taxon>Pleurodelinae</taxon>
        <taxon>Pleurodeles</taxon>
    </lineage>
</organism>
<sequence length="98" mass="10838">MVHRDPKQQKLPFEKHTESDKSTVAPTAEGSAAGGPVQMVGAKNIMAGLRLGFRAIIIRFDILTTNLDDMGERLEKQQAWLKGVGSLYWGLRRSLQSS</sequence>
<keyword evidence="3" id="KW-1185">Reference proteome</keyword>
<feature type="region of interest" description="Disordered" evidence="1">
    <location>
        <begin position="1"/>
        <end position="36"/>
    </location>
</feature>
<comment type="caution">
    <text evidence="2">The sequence shown here is derived from an EMBL/GenBank/DDBJ whole genome shotgun (WGS) entry which is preliminary data.</text>
</comment>